<gene>
    <name evidence="5" type="ORF">GCM10022402_00880</name>
</gene>
<keyword evidence="6" id="KW-1185">Reference proteome</keyword>
<evidence type="ECO:0000313" key="5">
    <source>
        <dbReference type="EMBL" id="GAA3724085.1"/>
    </source>
</evidence>
<dbReference type="RefSeq" id="WP_344966216.1">
    <property type="nucleotide sequence ID" value="NZ_BAABDD010000001.1"/>
</dbReference>
<accession>A0ABP7EXT8</accession>
<evidence type="ECO:0000256" key="1">
    <source>
        <dbReference type="ARBA" id="ARBA00008520"/>
    </source>
</evidence>
<dbReference type="EMBL" id="BAABDD010000001">
    <property type="protein sequence ID" value="GAA3724085.1"/>
    <property type="molecule type" value="Genomic_DNA"/>
</dbReference>
<evidence type="ECO:0000256" key="2">
    <source>
        <dbReference type="ARBA" id="ARBA00022448"/>
    </source>
</evidence>
<name>A0ABP7EXT8_9ACTN</name>
<feature type="chain" id="PRO_5046965274" evidence="4">
    <location>
        <begin position="25"/>
        <end position="423"/>
    </location>
</feature>
<evidence type="ECO:0000313" key="6">
    <source>
        <dbReference type="Proteomes" id="UP001500908"/>
    </source>
</evidence>
<evidence type="ECO:0000256" key="4">
    <source>
        <dbReference type="SAM" id="SignalP"/>
    </source>
</evidence>
<dbReference type="SUPFAM" id="SSF53850">
    <property type="entry name" value="Periplasmic binding protein-like II"/>
    <property type="match status" value="1"/>
</dbReference>
<reference evidence="6" key="1">
    <citation type="journal article" date="2019" name="Int. J. Syst. Evol. Microbiol.">
        <title>The Global Catalogue of Microorganisms (GCM) 10K type strain sequencing project: providing services to taxonomists for standard genome sequencing and annotation.</title>
        <authorList>
            <consortium name="The Broad Institute Genomics Platform"/>
            <consortium name="The Broad Institute Genome Sequencing Center for Infectious Disease"/>
            <person name="Wu L."/>
            <person name="Ma J."/>
        </authorList>
    </citation>
    <scope>NUCLEOTIDE SEQUENCE [LARGE SCALE GENOMIC DNA]</scope>
    <source>
        <strain evidence="6">JCM 17137</strain>
    </source>
</reference>
<comment type="caution">
    <text evidence="5">The sequence shown here is derived from an EMBL/GenBank/DDBJ whole genome shotgun (WGS) entry which is preliminary data.</text>
</comment>
<dbReference type="InterPro" id="IPR006059">
    <property type="entry name" value="SBP"/>
</dbReference>
<proteinExistence type="inferred from homology"/>
<feature type="signal peptide" evidence="4">
    <location>
        <begin position="1"/>
        <end position="24"/>
    </location>
</feature>
<sequence>MSPARVLSAAAVSTALTVSASACATGDFSEATALDVWIMEGTSPGAEAFFSEVSAEFEQQTGATVNVQFVPWADAHNKFVTAIAGGTMPDVAEVGTTWTPEFAQAGALADLTDRVGDTSGYVPGLLEAGTFEDRRYGVPWYVGVRAILYRTDVFADLGLDQPRDWDELRETATTIAEETDDMVAFPVPGNAEYSLLPFVWGAGGHIASQSDRGVWTSGIDSSESRAGITYFTDLALADKVSTTGATTWQETDIQDNFADGNVAMAIMGSWSPKAILADNPDLEGKLGSFAIPGPEGGYSPSFLGGAHLSVFNDSDAPDLSWQFVELLTRDDYALRWAEETTYFPGKQQQIDTFTETADPVLRPFATQMTEAGRGVPVTPAYGKLQGEKVLQTMVQSILAGDASVEAAAIAAADDIEQTLNEDP</sequence>
<organism evidence="5 6">
    <name type="scientific">Salinactinospora qingdaonensis</name>
    <dbReference type="NCBI Taxonomy" id="702744"/>
    <lineage>
        <taxon>Bacteria</taxon>
        <taxon>Bacillati</taxon>
        <taxon>Actinomycetota</taxon>
        <taxon>Actinomycetes</taxon>
        <taxon>Streptosporangiales</taxon>
        <taxon>Nocardiopsidaceae</taxon>
        <taxon>Salinactinospora</taxon>
    </lineage>
</organism>
<keyword evidence="2" id="KW-0813">Transport</keyword>
<dbReference type="Proteomes" id="UP001500908">
    <property type="component" value="Unassembled WGS sequence"/>
</dbReference>
<dbReference type="PANTHER" id="PTHR30061:SF50">
    <property type="entry name" value="MALTOSE_MALTODEXTRIN-BINDING PERIPLASMIC PROTEIN"/>
    <property type="match status" value="1"/>
</dbReference>
<protein>
    <submittedName>
        <fullName evidence="5">Sugar ABC transporter substrate-binding protein</fullName>
    </submittedName>
</protein>
<dbReference type="Gene3D" id="3.40.190.10">
    <property type="entry name" value="Periplasmic binding protein-like II"/>
    <property type="match status" value="2"/>
</dbReference>
<dbReference type="Pfam" id="PF01547">
    <property type="entry name" value="SBP_bac_1"/>
    <property type="match status" value="1"/>
</dbReference>
<dbReference type="PANTHER" id="PTHR30061">
    <property type="entry name" value="MALTOSE-BINDING PERIPLASMIC PROTEIN"/>
    <property type="match status" value="1"/>
</dbReference>
<comment type="similarity">
    <text evidence="1">Belongs to the bacterial solute-binding protein 1 family.</text>
</comment>
<dbReference type="PROSITE" id="PS51257">
    <property type="entry name" value="PROKAR_LIPOPROTEIN"/>
    <property type="match status" value="1"/>
</dbReference>
<evidence type="ECO:0000256" key="3">
    <source>
        <dbReference type="ARBA" id="ARBA00022729"/>
    </source>
</evidence>
<keyword evidence="3 4" id="KW-0732">Signal</keyword>
<dbReference type="CDD" id="cd14747">
    <property type="entry name" value="PBP2_MalE"/>
    <property type="match status" value="1"/>
</dbReference>